<dbReference type="Proteomes" id="UP000800092">
    <property type="component" value="Unassembled WGS sequence"/>
</dbReference>
<keyword evidence="3 5" id="KW-1133">Transmembrane helix</keyword>
<keyword evidence="4 5" id="KW-0472">Membrane</keyword>
<feature type="transmembrane region" description="Helical" evidence="5">
    <location>
        <begin position="126"/>
        <end position="149"/>
    </location>
</feature>
<dbReference type="PANTHER" id="PTHR31465">
    <property type="entry name" value="PROTEIN RTA1-RELATED"/>
    <property type="match status" value="1"/>
</dbReference>
<evidence type="ECO:0000256" key="2">
    <source>
        <dbReference type="ARBA" id="ARBA00022692"/>
    </source>
</evidence>
<evidence type="ECO:0000256" key="1">
    <source>
        <dbReference type="ARBA" id="ARBA00004141"/>
    </source>
</evidence>
<sequence length="348" mass="39085">MTNCAWLNDPNYGNTGPWSFCPNTGADYLFVLLFGLATIGHVIEGIFYRKIYSLVIIIAAAWQTAAFVFRADSIHDPWKSGPYSAWFILILTGPLWINAYVYMVMGRMVWNFIPDKRLCKVKAWRFGLLFVILDITAFLVQLGGASIAAGASSGNGNNNTSKALLGLHVYMGGIGLQELFILGFTFVTIQFHRQLNQQPRTARRRAAFQLLYTTYATLILITIRIVFRLIEYSSGLHSTIPNHESYMYIFDSSPMWLALVLYLIFHPGRLMPGKESDFPSRKDRKELSRMMKNGEMDKQELGLLPVQQPPPVAYEPIGAGYARGASPAPAAKTARFDMETRYHGSGVE</sequence>
<keyword evidence="7" id="KW-1185">Reference proteome</keyword>
<feature type="transmembrane region" description="Helical" evidence="5">
    <location>
        <begin position="245"/>
        <end position="265"/>
    </location>
</feature>
<feature type="transmembrane region" description="Helical" evidence="5">
    <location>
        <begin position="28"/>
        <end position="47"/>
    </location>
</feature>
<dbReference type="EMBL" id="ML991808">
    <property type="protein sequence ID" value="KAF2233316.1"/>
    <property type="molecule type" value="Genomic_DNA"/>
</dbReference>
<evidence type="ECO:0000256" key="4">
    <source>
        <dbReference type="ARBA" id="ARBA00023136"/>
    </source>
</evidence>
<feature type="transmembrane region" description="Helical" evidence="5">
    <location>
        <begin position="169"/>
        <end position="189"/>
    </location>
</feature>
<evidence type="ECO:0000313" key="7">
    <source>
        <dbReference type="Proteomes" id="UP000800092"/>
    </source>
</evidence>
<reference evidence="6" key="1">
    <citation type="journal article" date="2020" name="Stud. Mycol.">
        <title>101 Dothideomycetes genomes: a test case for predicting lifestyles and emergence of pathogens.</title>
        <authorList>
            <person name="Haridas S."/>
            <person name="Albert R."/>
            <person name="Binder M."/>
            <person name="Bloem J."/>
            <person name="Labutti K."/>
            <person name="Salamov A."/>
            <person name="Andreopoulos B."/>
            <person name="Baker S."/>
            <person name="Barry K."/>
            <person name="Bills G."/>
            <person name="Bluhm B."/>
            <person name="Cannon C."/>
            <person name="Castanera R."/>
            <person name="Culley D."/>
            <person name="Daum C."/>
            <person name="Ezra D."/>
            <person name="Gonzalez J."/>
            <person name="Henrissat B."/>
            <person name="Kuo A."/>
            <person name="Liang C."/>
            <person name="Lipzen A."/>
            <person name="Lutzoni F."/>
            <person name="Magnuson J."/>
            <person name="Mondo S."/>
            <person name="Nolan M."/>
            <person name="Ohm R."/>
            <person name="Pangilinan J."/>
            <person name="Park H.-J."/>
            <person name="Ramirez L."/>
            <person name="Alfaro M."/>
            <person name="Sun H."/>
            <person name="Tritt A."/>
            <person name="Yoshinaga Y."/>
            <person name="Zwiers L.-H."/>
            <person name="Turgeon B."/>
            <person name="Goodwin S."/>
            <person name="Spatafora J."/>
            <person name="Crous P."/>
            <person name="Grigoriev I."/>
        </authorList>
    </citation>
    <scope>NUCLEOTIDE SEQUENCE</scope>
    <source>
        <strain evidence="6">Tuck. ex Michener</strain>
    </source>
</reference>
<dbReference type="PANTHER" id="PTHR31465:SF15">
    <property type="entry name" value="LIPID TRANSPORTER ATNI-RELATED"/>
    <property type="match status" value="1"/>
</dbReference>
<evidence type="ECO:0008006" key="8">
    <source>
        <dbReference type="Google" id="ProtNLM"/>
    </source>
</evidence>
<evidence type="ECO:0000256" key="3">
    <source>
        <dbReference type="ARBA" id="ARBA00022989"/>
    </source>
</evidence>
<name>A0A6A6H5E1_VIRVR</name>
<feature type="transmembrane region" description="Helical" evidence="5">
    <location>
        <begin position="210"/>
        <end position="230"/>
    </location>
</feature>
<proteinExistence type="predicted"/>
<dbReference type="InterPro" id="IPR007568">
    <property type="entry name" value="RTA1"/>
</dbReference>
<accession>A0A6A6H5E1</accession>
<evidence type="ECO:0000313" key="6">
    <source>
        <dbReference type="EMBL" id="KAF2233316.1"/>
    </source>
</evidence>
<dbReference type="AlphaFoldDB" id="A0A6A6H5E1"/>
<keyword evidence="2 5" id="KW-0812">Transmembrane</keyword>
<feature type="transmembrane region" description="Helical" evidence="5">
    <location>
        <begin position="83"/>
        <end position="105"/>
    </location>
</feature>
<feature type="transmembrane region" description="Helical" evidence="5">
    <location>
        <begin position="54"/>
        <end position="71"/>
    </location>
</feature>
<organism evidence="6 7">
    <name type="scientific">Viridothelium virens</name>
    <name type="common">Speckled blister lichen</name>
    <name type="synonym">Trypethelium virens</name>
    <dbReference type="NCBI Taxonomy" id="1048519"/>
    <lineage>
        <taxon>Eukaryota</taxon>
        <taxon>Fungi</taxon>
        <taxon>Dikarya</taxon>
        <taxon>Ascomycota</taxon>
        <taxon>Pezizomycotina</taxon>
        <taxon>Dothideomycetes</taxon>
        <taxon>Dothideomycetes incertae sedis</taxon>
        <taxon>Trypetheliales</taxon>
        <taxon>Trypetheliaceae</taxon>
        <taxon>Viridothelium</taxon>
    </lineage>
</organism>
<comment type="subcellular location">
    <subcellularLocation>
        <location evidence="1">Membrane</location>
        <topology evidence="1">Multi-pass membrane protein</topology>
    </subcellularLocation>
</comment>
<protein>
    <recommendedName>
        <fullName evidence="8">RTA1-domain-containing protein</fullName>
    </recommendedName>
</protein>
<dbReference type="Pfam" id="PF04479">
    <property type="entry name" value="RTA1"/>
    <property type="match status" value="1"/>
</dbReference>
<dbReference type="GO" id="GO:0016020">
    <property type="term" value="C:membrane"/>
    <property type="evidence" value="ECO:0007669"/>
    <property type="project" value="UniProtKB-SubCell"/>
</dbReference>
<evidence type="ECO:0000256" key="5">
    <source>
        <dbReference type="SAM" id="Phobius"/>
    </source>
</evidence>
<gene>
    <name evidence="6" type="ORF">EV356DRAFT_448720</name>
</gene>
<dbReference type="OrthoDB" id="5384040at2759"/>